<name>A0A0D7AVB8_9AGAR</name>
<organism evidence="2 3">
    <name type="scientific">Cylindrobasidium torrendii FP15055 ss-10</name>
    <dbReference type="NCBI Taxonomy" id="1314674"/>
    <lineage>
        <taxon>Eukaryota</taxon>
        <taxon>Fungi</taxon>
        <taxon>Dikarya</taxon>
        <taxon>Basidiomycota</taxon>
        <taxon>Agaricomycotina</taxon>
        <taxon>Agaricomycetes</taxon>
        <taxon>Agaricomycetidae</taxon>
        <taxon>Agaricales</taxon>
        <taxon>Marasmiineae</taxon>
        <taxon>Physalacriaceae</taxon>
        <taxon>Cylindrobasidium</taxon>
    </lineage>
</organism>
<feature type="compositionally biased region" description="Polar residues" evidence="1">
    <location>
        <begin position="56"/>
        <end position="65"/>
    </location>
</feature>
<evidence type="ECO:0000313" key="2">
    <source>
        <dbReference type="EMBL" id="KIY62323.1"/>
    </source>
</evidence>
<accession>A0A0D7AVB8</accession>
<feature type="compositionally biased region" description="Polar residues" evidence="1">
    <location>
        <begin position="1"/>
        <end position="11"/>
    </location>
</feature>
<dbReference type="EMBL" id="KN880796">
    <property type="protein sequence ID" value="KIY62323.1"/>
    <property type="molecule type" value="Genomic_DNA"/>
</dbReference>
<feature type="compositionally biased region" description="Basic and acidic residues" evidence="1">
    <location>
        <begin position="254"/>
        <end position="281"/>
    </location>
</feature>
<evidence type="ECO:0000256" key="1">
    <source>
        <dbReference type="SAM" id="MobiDB-lite"/>
    </source>
</evidence>
<gene>
    <name evidence="2" type="ORF">CYLTODRAFT_447268</name>
</gene>
<feature type="compositionally biased region" description="Acidic residues" evidence="1">
    <location>
        <begin position="240"/>
        <end position="253"/>
    </location>
</feature>
<dbReference type="AlphaFoldDB" id="A0A0D7AVB8"/>
<keyword evidence="3" id="KW-1185">Reference proteome</keyword>
<feature type="compositionally biased region" description="Basic and acidic residues" evidence="1">
    <location>
        <begin position="14"/>
        <end position="25"/>
    </location>
</feature>
<feature type="compositionally biased region" description="Polar residues" evidence="1">
    <location>
        <begin position="109"/>
        <end position="124"/>
    </location>
</feature>
<reference evidence="2 3" key="1">
    <citation type="journal article" date="2015" name="Fungal Genet. Biol.">
        <title>Evolution of novel wood decay mechanisms in Agaricales revealed by the genome sequences of Fistulina hepatica and Cylindrobasidium torrendii.</title>
        <authorList>
            <person name="Floudas D."/>
            <person name="Held B.W."/>
            <person name="Riley R."/>
            <person name="Nagy L.G."/>
            <person name="Koehler G."/>
            <person name="Ransdell A.S."/>
            <person name="Younus H."/>
            <person name="Chow J."/>
            <person name="Chiniquy J."/>
            <person name="Lipzen A."/>
            <person name="Tritt A."/>
            <person name="Sun H."/>
            <person name="Haridas S."/>
            <person name="LaButti K."/>
            <person name="Ohm R.A."/>
            <person name="Kues U."/>
            <person name="Blanchette R.A."/>
            <person name="Grigoriev I.V."/>
            <person name="Minto R.E."/>
            <person name="Hibbett D.S."/>
        </authorList>
    </citation>
    <scope>NUCLEOTIDE SEQUENCE [LARGE SCALE GENOMIC DNA]</scope>
    <source>
        <strain evidence="2 3">FP15055 ss-10</strain>
    </source>
</reference>
<evidence type="ECO:0000313" key="3">
    <source>
        <dbReference type="Proteomes" id="UP000054007"/>
    </source>
</evidence>
<feature type="region of interest" description="Disordered" evidence="1">
    <location>
        <begin position="1"/>
        <end position="177"/>
    </location>
</feature>
<proteinExistence type="predicted"/>
<protein>
    <submittedName>
        <fullName evidence="2">Uncharacterized protein</fullName>
    </submittedName>
</protein>
<feature type="region of interest" description="Disordered" evidence="1">
    <location>
        <begin position="191"/>
        <end position="306"/>
    </location>
</feature>
<feature type="compositionally biased region" description="Low complexity" evidence="1">
    <location>
        <begin position="94"/>
        <end position="103"/>
    </location>
</feature>
<dbReference type="Proteomes" id="UP000054007">
    <property type="component" value="Unassembled WGS sequence"/>
</dbReference>
<sequence length="306" mass="31911">MSPSPATTINAPFSKEDRPTQDSESLRTSAKRRASDPSSPSGKKKAKRDSTGRKSLGSQGQSDGSPSKENDAPQKGSGGVNPAVHAKQKKSSRASLSNKNANPPNAPSDTPSDTPSNTPSNTHSHVSHDTPGPLAVMVDEEAKESTSSSQAEGDTSLGATKDSEPSTASSRNNRLGPVEIEAYLDSLGLGISTATGGVTESPKLSRPALASSNIRPSPAETKAALAHIEKEEKNGGQGEEASDPVDTIDADDDELHHRKEEDEDGVHVEEPADDSDGHESADDPIFPGDSDSNPGGDSEPDYDEYH</sequence>